<evidence type="ECO:0000256" key="3">
    <source>
        <dbReference type="ARBA" id="ARBA00011890"/>
    </source>
</evidence>
<evidence type="ECO:0000256" key="2">
    <source>
        <dbReference type="ARBA" id="ARBA00005369"/>
    </source>
</evidence>
<dbReference type="InterPro" id="IPR029063">
    <property type="entry name" value="SAM-dependent_MTases_sf"/>
</dbReference>
<reference evidence="13" key="1">
    <citation type="journal article" date="2019" name="Int. J. Syst. Evol. Microbiol.">
        <title>The Global Catalogue of Microorganisms (GCM) 10K type strain sequencing project: providing services to taxonomists for standard genome sequencing and annotation.</title>
        <authorList>
            <consortium name="The Broad Institute Genomics Platform"/>
            <consortium name="The Broad Institute Genome Sequencing Center for Infectious Disease"/>
            <person name="Wu L."/>
            <person name="Ma J."/>
        </authorList>
    </citation>
    <scope>NUCLEOTIDE SEQUENCE [LARGE SCALE GENOMIC DNA]</scope>
    <source>
        <strain evidence="13">JCM 4594</strain>
    </source>
</reference>
<accession>A0ABQ3AYC5</accession>
<dbReference type="PANTHER" id="PTHR11579:SF0">
    <property type="entry name" value="PROTEIN-L-ISOASPARTATE(D-ASPARTATE) O-METHYLTRANSFERASE"/>
    <property type="match status" value="1"/>
</dbReference>
<dbReference type="GeneID" id="96295424"/>
<name>A0ABQ3AYC5_9ACTN</name>
<dbReference type="EC" id="2.1.1.77" evidence="3"/>
<dbReference type="Proteomes" id="UP000600946">
    <property type="component" value="Unassembled WGS sequence"/>
</dbReference>
<evidence type="ECO:0000256" key="4">
    <source>
        <dbReference type="ARBA" id="ARBA00013346"/>
    </source>
</evidence>
<evidence type="ECO:0000256" key="10">
    <source>
        <dbReference type="ARBA" id="ARBA00031323"/>
    </source>
</evidence>
<evidence type="ECO:0000256" key="8">
    <source>
        <dbReference type="ARBA" id="ARBA00022691"/>
    </source>
</evidence>
<evidence type="ECO:0000256" key="5">
    <source>
        <dbReference type="ARBA" id="ARBA00022490"/>
    </source>
</evidence>
<evidence type="ECO:0000313" key="12">
    <source>
        <dbReference type="EMBL" id="GGY70556.1"/>
    </source>
</evidence>
<dbReference type="RefSeq" id="WP_190029531.1">
    <property type="nucleotide sequence ID" value="NZ_BMUU01000024.1"/>
</dbReference>
<evidence type="ECO:0000256" key="6">
    <source>
        <dbReference type="ARBA" id="ARBA00022603"/>
    </source>
</evidence>
<evidence type="ECO:0000256" key="11">
    <source>
        <dbReference type="ARBA" id="ARBA00031350"/>
    </source>
</evidence>
<evidence type="ECO:0000256" key="9">
    <source>
        <dbReference type="ARBA" id="ARBA00030757"/>
    </source>
</evidence>
<keyword evidence="6" id="KW-0489">Methyltransferase</keyword>
<organism evidence="12 13">
    <name type="scientific">Streptomyces xanthochromogenes</name>
    <dbReference type="NCBI Taxonomy" id="67384"/>
    <lineage>
        <taxon>Bacteria</taxon>
        <taxon>Bacillati</taxon>
        <taxon>Actinomycetota</taxon>
        <taxon>Actinomycetes</taxon>
        <taxon>Kitasatosporales</taxon>
        <taxon>Streptomycetaceae</taxon>
        <taxon>Streptomyces</taxon>
    </lineage>
</organism>
<keyword evidence="8" id="KW-0949">S-adenosyl-L-methionine</keyword>
<keyword evidence="13" id="KW-1185">Reference proteome</keyword>
<keyword evidence="5" id="KW-0963">Cytoplasm</keyword>
<evidence type="ECO:0000256" key="1">
    <source>
        <dbReference type="ARBA" id="ARBA00004496"/>
    </source>
</evidence>
<proteinExistence type="inferred from homology"/>
<evidence type="ECO:0000256" key="7">
    <source>
        <dbReference type="ARBA" id="ARBA00022679"/>
    </source>
</evidence>
<sequence>MTDVADASLASLAQDLRAACAAELDARTVGHFNGRPWLREAFLRVPREHFVPDQVWWPTARDDGLHHVIDRHERPRAWLKGVYQPGASLITQVADGAVSPQDGPTDQPFTSAVSCSAVVVDMLHYLDPGPDDVALEIGTGSGYSAALLAHAVRPENLVTIEIDEELADRARESLAALGLHPTVVAGDGELGYPGRRFTRIISTAAVYEIPRAWLDQAAPGAIVVTPLHGPFGHDALLRLVADGQGGGIGRLVTGVAFMKMRGQRHTGRSFADLGWPMVDGPWPAYADVVYQFRVHDGRQSIRIYGHTADVC</sequence>
<comment type="subcellular location">
    <subcellularLocation>
        <location evidence="1">Cytoplasm</location>
    </subcellularLocation>
</comment>
<dbReference type="Gene3D" id="3.40.50.150">
    <property type="entry name" value="Vaccinia Virus protein VP39"/>
    <property type="match status" value="1"/>
</dbReference>
<comment type="caution">
    <text evidence="12">The sequence shown here is derived from an EMBL/GenBank/DDBJ whole genome shotgun (WGS) entry which is preliminary data.</text>
</comment>
<comment type="similarity">
    <text evidence="2">Belongs to the methyltransferase superfamily. L-isoaspartyl/D-aspartyl protein methyltransferase family.</text>
</comment>
<keyword evidence="7" id="KW-0808">Transferase</keyword>
<dbReference type="Pfam" id="PF01135">
    <property type="entry name" value="PCMT"/>
    <property type="match status" value="1"/>
</dbReference>
<evidence type="ECO:0000313" key="13">
    <source>
        <dbReference type="Proteomes" id="UP000600946"/>
    </source>
</evidence>
<dbReference type="SUPFAM" id="SSF53335">
    <property type="entry name" value="S-adenosyl-L-methionine-dependent methyltransferases"/>
    <property type="match status" value="1"/>
</dbReference>
<dbReference type="CDD" id="cd02440">
    <property type="entry name" value="AdoMet_MTases"/>
    <property type="match status" value="1"/>
</dbReference>
<dbReference type="PANTHER" id="PTHR11579">
    <property type="entry name" value="PROTEIN-L-ISOASPARTATE O-METHYLTRANSFERASE"/>
    <property type="match status" value="1"/>
</dbReference>
<dbReference type="EMBL" id="BMUU01000024">
    <property type="protein sequence ID" value="GGY70556.1"/>
    <property type="molecule type" value="Genomic_DNA"/>
</dbReference>
<gene>
    <name evidence="12" type="ORF">GCM10010326_75950</name>
</gene>
<protein>
    <recommendedName>
        <fullName evidence="4">Protein-L-isoaspartate O-methyltransferase</fullName>
        <ecNumber evidence="3">2.1.1.77</ecNumber>
    </recommendedName>
    <alternativeName>
        <fullName evidence="11">L-isoaspartyl protein carboxyl methyltransferase</fullName>
    </alternativeName>
    <alternativeName>
        <fullName evidence="9">Protein L-isoaspartyl methyltransferase</fullName>
    </alternativeName>
    <alternativeName>
        <fullName evidence="10">Protein-beta-aspartate methyltransferase</fullName>
    </alternativeName>
</protein>
<dbReference type="InterPro" id="IPR000682">
    <property type="entry name" value="PCMT"/>
</dbReference>